<feature type="compositionally biased region" description="Low complexity" evidence="1">
    <location>
        <begin position="237"/>
        <end position="247"/>
    </location>
</feature>
<dbReference type="EMBL" id="JALLAZ020001660">
    <property type="protein sequence ID" value="KAL3769272.1"/>
    <property type="molecule type" value="Genomic_DNA"/>
</dbReference>
<feature type="compositionally biased region" description="Basic residues" evidence="1">
    <location>
        <begin position="321"/>
        <end position="330"/>
    </location>
</feature>
<feature type="region of interest" description="Disordered" evidence="1">
    <location>
        <begin position="1"/>
        <end position="115"/>
    </location>
</feature>
<accession>A0ABD3MZY0</accession>
<protein>
    <submittedName>
        <fullName evidence="2">Uncharacterized protein</fullName>
    </submittedName>
</protein>
<evidence type="ECO:0000313" key="2">
    <source>
        <dbReference type="EMBL" id="KAL3769272.1"/>
    </source>
</evidence>
<feature type="region of interest" description="Disordered" evidence="1">
    <location>
        <begin position="227"/>
        <end position="253"/>
    </location>
</feature>
<dbReference type="Proteomes" id="UP001530315">
    <property type="component" value="Unassembled WGS sequence"/>
</dbReference>
<sequence length="413" mass="45572">MCKSLTSTGRIRVTSTRTASPKGSRATSLAGGTVRTGYRIHGAKFPPSPCVLENGREGRLRTRDGALKSSNGRSKSNSRSRSVKSRTSVGSRSKSRSVGSRSKSRDIKPRERRVYDTPFDEKGRCHYHRNVQLAAKKMTGDWKVVHAACPRCMEDNLERCRGDKSIKSTKSSSAGEDTHGKIFDNHGCCVRHSHIKVAKKKFMGGGWKITIVCPSCNSGIVVGHDEKSVKSDKSGRSKGSTSSRKSTPLGERAKVSHGIIGKATQSGRYGALPFDADGFCCHHPSVKVARRKLVGGFKILHDICPDCAAEEKTRANAGARRDRHRSSSCHKRSDEKLNVNEPPSPTMKKKHIRVKNLKTASDNGRRGRYFGYVNDEHIPHGEGIMRYDDGDEWGGIWSNGSQVRKTRRRDEST</sequence>
<proteinExistence type="predicted"/>
<feature type="compositionally biased region" description="Basic and acidic residues" evidence="1">
    <location>
        <begin position="103"/>
        <end position="115"/>
    </location>
</feature>
<dbReference type="AlphaFoldDB" id="A0ABD3MZY0"/>
<organism evidence="2 3">
    <name type="scientific">Stephanodiscus triporus</name>
    <dbReference type="NCBI Taxonomy" id="2934178"/>
    <lineage>
        <taxon>Eukaryota</taxon>
        <taxon>Sar</taxon>
        <taxon>Stramenopiles</taxon>
        <taxon>Ochrophyta</taxon>
        <taxon>Bacillariophyta</taxon>
        <taxon>Coscinodiscophyceae</taxon>
        <taxon>Thalassiosirophycidae</taxon>
        <taxon>Stephanodiscales</taxon>
        <taxon>Stephanodiscaceae</taxon>
        <taxon>Stephanodiscus</taxon>
    </lineage>
</organism>
<comment type="caution">
    <text evidence="2">The sequence shown here is derived from an EMBL/GenBank/DDBJ whole genome shotgun (WGS) entry which is preliminary data.</text>
</comment>
<name>A0ABD3MZY0_9STRA</name>
<keyword evidence="3" id="KW-1185">Reference proteome</keyword>
<feature type="compositionally biased region" description="Basic residues" evidence="1">
    <location>
        <begin position="347"/>
        <end position="356"/>
    </location>
</feature>
<feature type="region of interest" description="Disordered" evidence="1">
    <location>
        <begin position="313"/>
        <end position="360"/>
    </location>
</feature>
<evidence type="ECO:0000256" key="1">
    <source>
        <dbReference type="SAM" id="MobiDB-lite"/>
    </source>
</evidence>
<feature type="compositionally biased region" description="Polar residues" evidence="1">
    <location>
        <begin position="1"/>
        <end position="27"/>
    </location>
</feature>
<gene>
    <name evidence="2" type="ORF">ACHAW5_002288</name>
</gene>
<evidence type="ECO:0000313" key="3">
    <source>
        <dbReference type="Proteomes" id="UP001530315"/>
    </source>
</evidence>
<reference evidence="2 3" key="1">
    <citation type="submission" date="2024-10" db="EMBL/GenBank/DDBJ databases">
        <title>Updated reference genomes for cyclostephanoid diatoms.</title>
        <authorList>
            <person name="Roberts W.R."/>
            <person name="Alverson A.J."/>
        </authorList>
    </citation>
    <scope>NUCLEOTIDE SEQUENCE [LARGE SCALE GENOMIC DNA]</scope>
    <source>
        <strain evidence="2 3">AJA276-08</strain>
    </source>
</reference>
<feature type="compositionally biased region" description="Low complexity" evidence="1">
    <location>
        <begin position="85"/>
        <end position="101"/>
    </location>
</feature>
<feature type="compositionally biased region" description="Basic and acidic residues" evidence="1">
    <location>
        <begin position="54"/>
        <end position="66"/>
    </location>
</feature>